<protein>
    <submittedName>
        <fullName evidence="1">Uncharacterized protein</fullName>
    </submittedName>
</protein>
<comment type="caution">
    <text evidence="1">The sequence shown here is derived from an EMBL/GenBank/DDBJ whole genome shotgun (WGS) entry which is preliminary data.</text>
</comment>
<feature type="non-terminal residue" evidence="1">
    <location>
        <position position="118"/>
    </location>
</feature>
<evidence type="ECO:0000313" key="1">
    <source>
        <dbReference type="EMBL" id="KAH0237863.1"/>
    </source>
</evidence>
<dbReference type="Proteomes" id="UP000767238">
    <property type="component" value="Unassembled WGS sequence"/>
</dbReference>
<proteinExistence type="predicted"/>
<name>A0A9P8KD50_AURME</name>
<reference evidence="1" key="2">
    <citation type="submission" date="2021-08" db="EMBL/GenBank/DDBJ databases">
        <authorList>
            <person name="Gostincar C."/>
            <person name="Sun X."/>
            <person name="Song Z."/>
            <person name="Gunde-Cimerman N."/>
        </authorList>
    </citation>
    <scope>NUCLEOTIDE SEQUENCE</scope>
    <source>
        <strain evidence="1">EXF-8016</strain>
    </source>
</reference>
<reference evidence="1" key="1">
    <citation type="journal article" date="2021" name="J Fungi (Basel)">
        <title>Virulence traits and population genomics of the black yeast Aureobasidium melanogenum.</title>
        <authorList>
            <person name="Cernosa A."/>
            <person name="Sun X."/>
            <person name="Gostincar C."/>
            <person name="Fang C."/>
            <person name="Gunde-Cimerman N."/>
            <person name="Song Z."/>
        </authorList>
    </citation>
    <scope>NUCLEOTIDE SEQUENCE</scope>
    <source>
        <strain evidence="1">EXF-8016</strain>
    </source>
</reference>
<dbReference type="EMBL" id="JAHFYH010000001">
    <property type="protein sequence ID" value="KAH0237863.1"/>
    <property type="molecule type" value="Genomic_DNA"/>
</dbReference>
<sequence length="118" mass="13052">MAWSDLEELSRLPPNLRDHISYSPEQPENHKICLDKQLLFSARPLNIRGASVPSHVPGASRGLGIRQNVTRYGYLVDFGLQRQTSGLSAKSILSRSPRITTSGQNRPLNICARQTGAD</sequence>
<gene>
    <name evidence="1" type="ORF">KCV03_g210</name>
</gene>
<dbReference type="AlphaFoldDB" id="A0A9P8KD50"/>
<organism evidence="1 2">
    <name type="scientific">Aureobasidium melanogenum</name>
    <name type="common">Aureobasidium pullulans var. melanogenum</name>
    <dbReference type="NCBI Taxonomy" id="46634"/>
    <lineage>
        <taxon>Eukaryota</taxon>
        <taxon>Fungi</taxon>
        <taxon>Dikarya</taxon>
        <taxon>Ascomycota</taxon>
        <taxon>Pezizomycotina</taxon>
        <taxon>Dothideomycetes</taxon>
        <taxon>Dothideomycetidae</taxon>
        <taxon>Dothideales</taxon>
        <taxon>Saccotheciaceae</taxon>
        <taxon>Aureobasidium</taxon>
    </lineage>
</organism>
<evidence type="ECO:0000313" key="2">
    <source>
        <dbReference type="Proteomes" id="UP000767238"/>
    </source>
</evidence>
<accession>A0A9P8KD50</accession>